<protein>
    <submittedName>
        <fullName evidence="1">Uncharacterized protein</fullName>
    </submittedName>
</protein>
<sequence length="69" mass="7965">MIRFKHGHIVIDTRVTPSKSIAVTDLDDIIVEGTMYWGGVPIKTFDKERLIKIIYVLTDEKLANLNKYM</sequence>
<dbReference type="EMBL" id="LAZR01000387">
    <property type="protein sequence ID" value="KKN71262.1"/>
    <property type="molecule type" value="Genomic_DNA"/>
</dbReference>
<accession>A0A0F9T8H5</accession>
<evidence type="ECO:0000313" key="1">
    <source>
        <dbReference type="EMBL" id="KKN71262.1"/>
    </source>
</evidence>
<organism evidence="1">
    <name type="scientific">marine sediment metagenome</name>
    <dbReference type="NCBI Taxonomy" id="412755"/>
    <lineage>
        <taxon>unclassified sequences</taxon>
        <taxon>metagenomes</taxon>
        <taxon>ecological metagenomes</taxon>
    </lineage>
</organism>
<name>A0A0F9T8H5_9ZZZZ</name>
<comment type="caution">
    <text evidence="1">The sequence shown here is derived from an EMBL/GenBank/DDBJ whole genome shotgun (WGS) entry which is preliminary data.</text>
</comment>
<proteinExistence type="predicted"/>
<reference evidence="1" key="1">
    <citation type="journal article" date="2015" name="Nature">
        <title>Complex archaea that bridge the gap between prokaryotes and eukaryotes.</title>
        <authorList>
            <person name="Spang A."/>
            <person name="Saw J.H."/>
            <person name="Jorgensen S.L."/>
            <person name="Zaremba-Niedzwiedzka K."/>
            <person name="Martijn J."/>
            <person name="Lind A.E."/>
            <person name="van Eijk R."/>
            <person name="Schleper C."/>
            <person name="Guy L."/>
            <person name="Ettema T.J."/>
        </authorList>
    </citation>
    <scope>NUCLEOTIDE SEQUENCE</scope>
</reference>
<gene>
    <name evidence="1" type="ORF">LCGC14_0423050</name>
</gene>
<dbReference type="AlphaFoldDB" id="A0A0F9T8H5"/>